<dbReference type="RefSeq" id="WP_114582773.1">
    <property type="nucleotide sequence ID" value="NZ_QPMH01000013.1"/>
</dbReference>
<keyword evidence="3" id="KW-1185">Reference proteome</keyword>
<evidence type="ECO:0000313" key="2">
    <source>
        <dbReference type="EMBL" id="RDD61311.1"/>
    </source>
</evidence>
<evidence type="ECO:0000313" key="3">
    <source>
        <dbReference type="Proteomes" id="UP000253941"/>
    </source>
</evidence>
<proteinExistence type="predicted"/>
<gene>
    <name evidence="2" type="ORF">DRB17_13655</name>
</gene>
<evidence type="ECO:0008006" key="4">
    <source>
        <dbReference type="Google" id="ProtNLM"/>
    </source>
</evidence>
<name>A0A369T7K9_9PROT</name>
<dbReference type="EMBL" id="QPMH01000013">
    <property type="protein sequence ID" value="RDD61311.1"/>
    <property type="molecule type" value="Genomic_DNA"/>
</dbReference>
<keyword evidence="1" id="KW-0732">Signal</keyword>
<organism evidence="2 3">
    <name type="scientific">Ferruginivarius sediminum</name>
    <dbReference type="NCBI Taxonomy" id="2661937"/>
    <lineage>
        <taxon>Bacteria</taxon>
        <taxon>Pseudomonadati</taxon>
        <taxon>Pseudomonadota</taxon>
        <taxon>Alphaproteobacteria</taxon>
        <taxon>Rhodospirillales</taxon>
        <taxon>Rhodospirillaceae</taxon>
        <taxon>Ferruginivarius</taxon>
    </lineage>
</organism>
<dbReference type="InterPro" id="IPR025737">
    <property type="entry name" value="FApF"/>
</dbReference>
<dbReference type="Proteomes" id="UP000253941">
    <property type="component" value="Unassembled WGS sequence"/>
</dbReference>
<comment type="caution">
    <text evidence="2">The sequence shown here is derived from an EMBL/GenBank/DDBJ whole genome shotgun (WGS) entry which is preliminary data.</text>
</comment>
<feature type="signal peptide" evidence="1">
    <location>
        <begin position="1"/>
        <end position="22"/>
    </location>
</feature>
<feature type="chain" id="PRO_5016826805" description="Transporter" evidence="1">
    <location>
        <begin position="23"/>
        <end position="320"/>
    </location>
</feature>
<reference evidence="2 3" key="1">
    <citation type="submission" date="2018-07" db="EMBL/GenBank/DDBJ databases">
        <title>Venubactetium sediminum gen. nov., sp. nov., isolated from a marine solar saltern.</title>
        <authorList>
            <person name="Wang S."/>
        </authorList>
    </citation>
    <scope>NUCLEOTIDE SEQUENCE [LARGE SCALE GENOMIC DNA]</scope>
    <source>
        <strain evidence="2 3">WD2A32</strain>
    </source>
</reference>
<accession>A0A369T7K9</accession>
<evidence type="ECO:0000256" key="1">
    <source>
        <dbReference type="SAM" id="SignalP"/>
    </source>
</evidence>
<dbReference type="AlphaFoldDB" id="A0A369T7K9"/>
<protein>
    <recommendedName>
        <fullName evidence="4">Transporter</fullName>
    </recommendedName>
</protein>
<dbReference type="SUPFAM" id="SSF56935">
    <property type="entry name" value="Porins"/>
    <property type="match status" value="1"/>
</dbReference>
<dbReference type="Pfam" id="PF13557">
    <property type="entry name" value="Phenol_MetA_deg"/>
    <property type="match status" value="1"/>
</dbReference>
<sequence length="320" mass="35814">MFRYLLAAVAVVPLALPLYAQASCGSAFCTVNTDWDAQSPTAGPGTRVDLRYEYIKQDQPRHHTKDVDVGELPRHHDEVETINHNIVATVDHTFDENWGASIALPFVKRDHEHIHNHHGSQIFDSWDFSKLGDMQVLGRYKFSLEQDDPAIIPGFGLNFGLELPTGEFHVKNDDGELAERSLQPGSGTVDLLLGAFYQQTLLDWDSSWFVQGQFQQPLHQREDYEPGWEFSVDVGYRYNATEDLGLLLQLNTAVKGRDHGDQAEPEDTGSALVAISPGISYSILDGVQVYGLVQQPVYEWVRGVQLTADWSTVVGVTTRF</sequence>